<name>A0A6J4K001_9CHLR</name>
<protein>
    <submittedName>
        <fullName evidence="1">Uncharacterized protein</fullName>
    </submittedName>
</protein>
<accession>A0A6J4K001</accession>
<gene>
    <name evidence="1" type="ORF">AVDCRST_MAG93-3966</name>
</gene>
<reference evidence="1" key="1">
    <citation type="submission" date="2020-02" db="EMBL/GenBank/DDBJ databases">
        <authorList>
            <person name="Meier V. D."/>
        </authorList>
    </citation>
    <scope>NUCLEOTIDE SEQUENCE</scope>
    <source>
        <strain evidence="1">AVDCRST_MAG93</strain>
    </source>
</reference>
<sequence length="127" mass="13973">MAGKLRQSVKRVSKSEIYRVQKAPVLIAYGTVAIEEAVVLARNYDGPEPGMVVAGITRQGNPKRWHFGLSYRGEQFAWVSTFRLLNETDDQIAHVVEAAREGRIQDSASIAELVAELTGEAEDAMLA</sequence>
<dbReference type="AlphaFoldDB" id="A0A6J4K001"/>
<organism evidence="1">
    <name type="scientific">uncultured Chloroflexia bacterium</name>
    <dbReference type="NCBI Taxonomy" id="1672391"/>
    <lineage>
        <taxon>Bacteria</taxon>
        <taxon>Bacillati</taxon>
        <taxon>Chloroflexota</taxon>
        <taxon>Chloroflexia</taxon>
        <taxon>environmental samples</taxon>
    </lineage>
</organism>
<evidence type="ECO:0000313" key="1">
    <source>
        <dbReference type="EMBL" id="CAA9291917.1"/>
    </source>
</evidence>
<dbReference type="EMBL" id="CADCTR010001344">
    <property type="protein sequence ID" value="CAA9291917.1"/>
    <property type="molecule type" value="Genomic_DNA"/>
</dbReference>
<proteinExistence type="predicted"/>